<organism evidence="2 3">
    <name type="scientific">Pleuronectes platessa</name>
    <name type="common">European plaice</name>
    <dbReference type="NCBI Taxonomy" id="8262"/>
    <lineage>
        <taxon>Eukaryota</taxon>
        <taxon>Metazoa</taxon>
        <taxon>Chordata</taxon>
        <taxon>Craniata</taxon>
        <taxon>Vertebrata</taxon>
        <taxon>Euteleostomi</taxon>
        <taxon>Actinopterygii</taxon>
        <taxon>Neopterygii</taxon>
        <taxon>Teleostei</taxon>
        <taxon>Neoteleostei</taxon>
        <taxon>Acanthomorphata</taxon>
        <taxon>Carangaria</taxon>
        <taxon>Pleuronectiformes</taxon>
        <taxon>Pleuronectoidei</taxon>
        <taxon>Pleuronectidae</taxon>
        <taxon>Pleuronectes</taxon>
    </lineage>
</organism>
<feature type="compositionally biased region" description="Basic and acidic residues" evidence="1">
    <location>
        <begin position="139"/>
        <end position="152"/>
    </location>
</feature>
<evidence type="ECO:0000313" key="3">
    <source>
        <dbReference type="Proteomes" id="UP001153269"/>
    </source>
</evidence>
<keyword evidence="3" id="KW-1185">Reference proteome</keyword>
<dbReference type="AlphaFoldDB" id="A0A9N7YED5"/>
<feature type="compositionally biased region" description="Basic and acidic residues" evidence="1">
    <location>
        <begin position="114"/>
        <end position="130"/>
    </location>
</feature>
<dbReference type="EMBL" id="CADEAL010000510">
    <property type="protein sequence ID" value="CAB1421189.1"/>
    <property type="molecule type" value="Genomic_DNA"/>
</dbReference>
<comment type="caution">
    <text evidence="2">The sequence shown here is derived from an EMBL/GenBank/DDBJ whole genome shotgun (WGS) entry which is preliminary data.</text>
</comment>
<proteinExistence type="predicted"/>
<evidence type="ECO:0000256" key="1">
    <source>
        <dbReference type="SAM" id="MobiDB-lite"/>
    </source>
</evidence>
<evidence type="ECO:0000313" key="2">
    <source>
        <dbReference type="EMBL" id="CAB1421189.1"/>
    </source>
</evidence>
<feature type="region of interest" description="Disordered" evidence="1">
    <location>
        <begin position="165"/>
        <end position="194"/>
    </location>
</feature>
<feature type="compositionally biased region" description="Pro residues" evidence="1">
    <location>
        <begin position="19"/>
        <end position="32"/>
    </location>
</feature>
<feature type="region of interest" description="Disordered" evidence="1">
    <location>
        <begin position="1"/>
        <end position="35"/>
    </location>
</feature>
<protein>
    <submittedName>
        <fullName evidence="2">Uncharacterized protein</fullName>
    </submittedName>
</protein>
<sequence>LTSPTPHAHLQTAGQSPSSTPPPPPLPPPPPYHLSSTETLLMTALVYNIVVTPRTGIWLRERPPALTRMLKPVAVLPIHPPPPVQPSPNVKAVEEKALKRNQGGEASEGGYSRRRGEGCGGDEERQRGSHDPVSGGSGVRERRLTDKTKRDLSCAPSRLDLSSCLPTPLPHHSPMSHPSLPSTTTLFTPLTRSSTHRTPTLSAILPYFHPPPTTHLLFHPNDPTLEVWTSFSSLSYPLIIALTGWRARGHEKARHRQRLSVRQQQLGQIWECWVFFAELQHS</sequence>
<feature type="non-terminal residue" evidence="2">
    <location>
        <position position="1"/>
    </location>
</feature>
<accession>A0A9N7YED5</accession>
<reference evidence="2" key="1">
    <citation type="submission" date="2020-03" db="EMBL/GenBank/DDBJ databases">
        <authorList>
            <person name="Weist P."/>
        </authorList>
    </citation>
    <scope>NUCLEOTIDE SEQUENCE</scope>
</reference>
<name>A0A9N7YED5_PLEPL</name>
<feature type="region of interest" description="Disordered" evidence="1">
    <location>
        <begin position="99"/>
        <end position="152"/>
    </location>
</feature>
<feature type="compositionally biased region" description="Low complexity" evidence="1">
    <location>
        <begin position="170"/>
        <end position="193"/>
    </location>
</feature>
<dbReference type="Proteomes" id="UP001153269">
    <property type="component" value="Unassembled WGS sequence"/>
</dbReference>
<gene>
    <name evidence="2" type="ORF">PLEPLA_LOCUS9071</name>
</gene>